<keyword evidence="2 3" id="KW-0808">Transferase</keyword>
<evidence type="ECO:0000313" key="5">
    <source>
        <dbReference type="EMBL" id="TRO81840.1"/>
    </source>
</evidence>
<gene>
    <name evidence="5" type="ORF">FL622_08550</name>
</gene>
<organism evidence="5 6">
    <name type="scientific">Trichloromonas acetexigens</name>
    <dbReference type="NCBI Taxonomy" id="38815"/>
    <lineage>
        <taxon>Bacteria</taxon>
        <taxon>Pseudomonadati</taxon>
        <taxon>Thermodesulfobacteriota</taxon>
        <taxon>Desulfuromonadia</taxon>
        <taxon>Desulfuromonadales</taxon>
        <taxon>Trichloromonadaceae</taxon>
        <taxon>Trichloromonas</taxon>
    </lineage>
</organism>
<dbReference type="InterPro" id="IPR016039">
    <property type="entry name" value="Thiolase-like"/>
</dbReference>
<comment type="similarity">
    <text evidence="1 3">Belongs to the thiolase-like superfamily. Beta-ketoacyl-ACP synthases family.</text>
</comment>
<proteinExistence type="inferred from homology"/>
<dbReference type="SMART" id="SM00825">
    <property type="entry name" value="PKS_KS"/>
    <property type="match status" value="1"/>
</dbReference>
<dbReference type="InterPro" id="IPR018201">
    <property type="entry name" value="Ketoacyl_synth_AS"/>
</dbReference>
<dbReference type="InterPro" id="IPR014031">
    <property type="entry name" value="Ketoacyl_synth_C"/>
</dbReference>
<name>A0A550JF40_9BACT</name>
<protein>
    <submittedName>
        <fullName evidence="5">Beta-ketoacyl-[acyl-carrier-protein] synthase family protein</fullName>
    </submittedName>
</protein>
<dbReference type="PANTHER" id="PTHR11712:SF336">
    <property type="entry name" value="3-OXOACYL-[ACYL-CARRIER-PROTEIN] SYNTHASE, MITOCHONDRIAL"/>
    <property type="match status" value="1"/>
</dbReference>
<sequence length="395" mass="40816">MRSPAPVAVTGLGCICAAGRTLPETLAALFRGERAPAPPRRFATSHPTPFPVFEVAEDFAGRDDLLRTSLLALAAADEALADAGWSRESLRPLRVGVCLGTTVGSAMNNEEFYREYRQGQDPSLAPIRRFLNSNPAASLAKEYGFDGPCQTVVNACSSGSDAVGLAAAWIRAGLCDLALAGGADELCRTTCNGFHALMIASDAPVIPFDRRRKGLNLGEGAGVLVLESEAVRGSRSARAFLRGYGAACDAHHLTAPHPEGAGLQRALIEALAEAGATAAEIAFVNAHGTGTADNDRVESRVLAAMLPQVPFLSTKGYTGHTLGAAGGIEAALTVACLERGEIPASIGFVEPDPELPATPVTQTTAATGELAISQSLAFGGNNAVLVFGRGNRGKA</sequence>
<dbReference type="PANTHER" id="PTHR11712">
    <property type="entry name" value="POLYKETIDE SYNTHASE-RELATED"/>
    <property type="match status" value="1"/>
</dbReference>
<dbReference type="GO" id="GO:0004315">
    <property type="term" value="F:3-oxoacyl-[acyl-carrier-protein] synthase activity"/>
    <property type="evidence" value="ECO:0007669"/>
    <property type="project" value="InterPro"/>
</dbReference>
<dbReference type="InterPro" id="IPR020841">
    <property type="entry name" value="PKS_Beta-ketoAc_synthase_dom"/>
</dbReference>
<accession>A0A550JF40</accession>
<dbReference type="CDD" id="cd00834">
    <property type="entry name" value="KAS_I_II"/>
    <property type="match status" value="1"/>
</dbReference>
<evidence type="ECO:0000259" key="4">
    <source>
        <dbReference type="PROSITE" id="PS52004"/>
    </source>
</evidence>
<evidence type="ECO:0000256" key="2">
    <source>
        <dbReference type="ARBA" id="ARBA00022679"/>
    </source>
</evidence>
<dbReference type="GO" id="GO:0006633">
    <property type="term" value="P:fatty acid biosynthetic process"/>
    <property type="evidence" value="ECO:0007669"/>
    <property type="project" value="InterPro"/>
</dbReference>
<evidence type="ECO:0000256" key="1">
    <source>
        <dbReference type="ARBA" id="ARBA00008467"/>
    </source>
</evidence>
<comment type="caution">
    <text evidence="5">The sequence shown here is derived from an EMBL/GenBank/DDBJ whole genome shotgun (WGS) entry which is preliminary data.</text>
</comment>
<dbReference type="Gene3D" id="3.40.47.10">
    <property type="match status" value="1"/>
</dbReference>
<dbReference type="PROSITE" id="PS52004">
    <property type="entry name" value="KS3_2"/>
    <property type="match status" value="1"/>
</dbReference>
<feature type="domain" description="Ketosynthase family 3 (KS3)" evidence="4">
    <location>
        <begin position="1"/>
        <end position="389"/>
    </location>
</feature>
<evidence type="ECO:0000313" key="6">
    <source>
        <dbReference type="Proteomes" id="UP000317155"/>
    </source>
</evidence>
<dbReference type="EMBL" id="VJVV01000005">
    <property type="protein sequence ID" value="TRO81840.1"/>
    <property type="molecule type" value="Genomic_DNA"/>
</dbReference>
<dbReference type="AlphaFoldDB" id="A0A550JF40"/>
<dbReference type="Pfam" id="PF02801">
    <property type="entry name" value="Ketoacyl-synt_C"/>
    <property type="match status" value="1"/>
</dbReference>
<dbReference type="PROSITE" id="PS00606">
    <property type="entry name" value="KS3_1"/>
    <property type="match status" value="1"/>
</dbReference>
<dbReference type="OrthoDB" id="9808669at2"/>
<dbReference type="InterPro" id="IPR014030">
    <property type="entry name" value="Ketoacyl_synth_N"/>
</dbReference>
<dbReference type="GO" id="GO:0005829">
    <property type="term" value="C:cytosol"/>
    <property type="evidence" value="ECO:0007669"/>
    <property type="project" value="TreeGrafter"/>
</dbReference>
<dbReference type="Pfam" id="PF00109">
    <property type="entry name" value="ketoacyl-synt"/>
    <property type="match status" value="1"/>
</dbReference>
<reference evidence="5 6" key="1">
    <citation type="submission" date="2019-07" db="EMBL/GenBank/DDBJ databases">
        <title>Insights of Desulfuromonas acetexigens electromicrobiology.</title>
        <authorList>
            <person name="Katuri K."/>
            <person name="Sapireddy V."/>
            <person name="Shaw D.R."/>
            <person name="Saikaly P."/>
        </authorList>
    </citation>
    <scope>NUCLEOTIDE SEQUENCE [LARGE SCALE GENOMIC DNA]</scope>
    <source>
        <strain evidence="5 6">2873</strain>
    </source>
</reference>
<dbReference type="InterPro" id="IPR000794">
    <property type="entry name" value="Beta-ketoacyl_synthase"/>
</dbReference>
<dbReference type="SUPFAM" id="SSF53901">
    <property type="entry name" value="Thiolase-like"/>
    <property type="match status" value="1"/>
</dbReference>
<dbReference type="Proteomes" id="UP000317155">
    <property type="component" value="Unassembled WGS sequence"/>
</dbReference>
<keyword evidence="6" id="KW-1185">Reference proteome</keyword>
<evidence type="ECO:0000256" key="3">
    <source>
        <dbReference type="RuleBase" id="RU003694"/>
    </source>
</evidence>